<evidence type="ECO:0008006" key="3">
    <source>
        <dbReference type="Google" id="ProtNLM"/>
    </source>
</evidence>
<feature type="compositionally biased region" description="Low complexity" evidence="1">
    <location>
        <begin position="25"/>
        <end position="52"/>
    </location>
</feature>
<evidence type="ECO:0000256" key="1">
    <source>
        <dbReference type="SAM" id="MobiDB-lite"/>
    </source>
</evidence>
<evidence type="ECO:0000313" key="2">
    <source>
        <dbReference type="EMBL" id="SVE42412.1"/>
    </source>
</evidence>
<dbReference type="EMBL" id="UINC01216320">
    <property type="protein sequence ID" value="SVE42412.1"/>
    <property type="molecule type" value="Genomic_DNA"/>
</dbReference>
<name>A0A383DD52_9ZZZZ</name>
<organism evidence="2">
    <name type="scientific">marine metagenome</name>
    <dbReference type="NCBI Taxonomy" id="408172"/>
    <lineage>
        <taxon>unclassified sequences</taxon>
        <taxon>metagenomes</taxon>
        <taxon>ecological metagenomes</taxon>
    </lineage>
</organism>
<sequence length="98" mass="9770">MKVSKALVLICFFCISCGGGGGSDSGNSPTVTPGSTGSTGSTGNTGNTGSTGSSIVFTLESLSFSVNEDQTYNGQLSASSNPATSLIFEITYQPNNGV</sequence>
<feature type="region of interest" description="Disordered" evidence="1">
    <location>
        <begin position="18"/>
        <end position="52"/>
    </location>
</feature>
<dbReference type="AlphaFoldDB" id="A0A383DD52"/>
<accession>A0A383DD52</accession>
<reference evidence="2" key="1">
    <citation type="submission" date="2018-05" db="EMBL/GenBank/DDBJ databases">
        <authorList>
            <person name="Lanie J.A."/>
            <person name="Ng W.-L."/>
            <person name="Kazmierczak K.M."/>
            <person name="Andrzejewski T.M."/>
            <person name="Davidsen T.M."/>
            <person name="Wayne K.J."/>
            <person name="Tettelin H."/>
            <person name="Glass J.I."/>
            <person name="Rusch D."/>
            <person name="Podicherti R."/>
            <person name="Tsui H.-C.T."/>
            <person name="Winkler M.E."/>
        </authorList>
    </citation>
    <scope>NUCLEOTIDE SEQUENCE</scope>
</reference>
<protein>
    <recommendedName>
        <fullName evidence="3">Collagen-like protein</fullName>
    </recommendedName>
</protein>
<gene>
    <name evidence="2" type="ORF">METZ01_LOCUS495266</name>
</gene>
<proteinExistence type="predicted"/>
<feature type="non-terminal residue" evidence="2">
    <location>
        <position position="98"/>
    </location>
</feature>